<name>A0ABV6RR44_9GAMM</name>
<feature type="signal peptide" evidence="2">
    <location>
        <begin position="1"/>
        <end position="20"/>
    </location>
</feature>
<protein>
    <submittedName>
        <fullName evidence="4">DUF6993 domain-containing protein</fullName>
    </submittedName>
</protein>
<dbReference type="EMBL" id="JBHLTG010000002">
    <property type="protein sequence ID" value="MFC0678413.1"/>
    <property type="molecule type" value="Genomic_DNA"/>
</dbReference>
<dbReference type="InterPro" id="IPR054262">
    <property type="entry name" value="DUF6993"/>
</dbReference>
<dbReference type="RefSeq" id="WP_386668245.1">
    <property type="nucleotide sequence ID" value="NZ_JBHLTG010000002.1"/>
</dbReference>
<dbReference type="Proteomes" id="UP001589896">
    <property type="component" value="Unassembled WGS sequence"/>
</dbReference>
<feature type="domain" description="DUF6993" evidence="3">
    <location>
        <begin position="73"/>
        <end position="154"/>
    </location>
</feature>
<evidence type="ECO:0000256" key="2">
    <source>
        <dbReference type="SAM" id="SignalP"/>
    </source>
</evidence>
<evidence type="ECO:0000256" key="1">
    <source>
        <dbReference type="SAM" id="MobiDB-lite"/>
    </source>
</evidence>
<keyword evidence="5" id="KW-1185">Reference proteome</keyword>
<feature type="chain" id="PRO_5047420207" evidence="2">
    <location>
        <begin position="21"/>
        <end position="161"/>
    </location>
</feature>
<feature type="compositionally biased region" description="Low complexity" evidence="1">
    <location>
        <begin position="24"/>
        <end position="39"/>
    </location>
</feature>
<reference evidence="4 5" key="1">
    <citation type="submission" date="2024-09" db="EMBL/GenBank/DDBJ databases">
        <authorList>
            <person name="Sun Q."/>
            <person name="Mori K."/>
        </authorList>
    </citation>
    <scope>NUCLEOTIDE SEQUENCE [LARGE SCALE GENOMIC DNA]</scope>
    <source>
        <strain evidence="4 5">KCTC 23076</strain>
    </source>
</reference>
<gene>
    <name evidence="4" type="ORF">ACFFGH_11240</name>
</gene>
<keyword evidence="2" id="KW-0732">Signal</keyword>
<evidence type="ECO:0000259" key="3">
    <source>
        <dbReference type="Pfam" id="PF22504"/>
    </source>
</evidence>
<accession>A0ABV6RR44</accession>
<comment type="caution">
    <text evidence="4">The sequence shown here is derived from an EMBL/GenBank/DDBJ whole genome shotgun (WGS) entry which is preliminary data.</text>
</comment>
<dbReference type="Pfam" id="PF22504">
    <property type="entry name" value="DUF6993"/>
    <property type="match status" value="1"/>
</dbReference>
<sequence>MLASTAGIATLAAVVSGCSAWGPAGPGPDTTPTDANAAPSAEPTPVPETTRPAPTLDPDGSALQNRDYFDYANERLVEEQDAPDGRAFIDNLIAAGFAREAMEVTPDRTAADLAADSIQFAVRIGDACLLGQYGDIGYVSHVTDALSTGKCLVGRTRPIDW</sequence>
<organism evidence="4 5">
    <name type="scientific">Lysobacter korlensis</name>
    <dbReference type="NCBI Taxonomy" id="553636"/>
    <lineage>
        <taxon>Bacteria</taxon>
        <taxon>Pseudomonadati</taxon>
        <taxon>Pseudomonadota</taxon>
        <taxon>Gammaproteobacteria</taxon>
        <taxon>Lysobacterales</taxon>
        <taxon>Lysobacteraceae</taxon>
        <taxon>Lysobacter</taxon>
    </lineage>
</organism>
<proteinExistence type="predicted"/>
<feature type="region of interest" description="Disordered" evidence="1">
    <location>
        <begin position="24"/>
        <end position="64"/>
    </location>
</feature>
<evidence type="ECO:0000313" key="4">
    <source>
        <dbReference type="EMBL" id="MFC0678413.1"/>
    </source>
</evidence>
<evidence type="ECO:0000313" key="5">
    <source>
        <dbReference type="Proteomes" id="UP001589896"/>
    </source>
</evidence>